<dbReference type="InterPro" id="IPR016160">
    <property type="entry name" value="Ald_DH_CS_CYS"/>
</dbReference>
<dbReference type="Pfam" id="PF00171">
    <property type="entry name" value="Aldedh"/>
    <property type="match status" value="1"/>
</dbReference>
<comment type="similarity">
    <text evidence="1">Belongs to the aldehyde dehydrogenase family.</text>
</comment>
<dbReference type="GO" id="GO:0006210">
    <property type="term" value="P:thymine catabolic process"/>
    <property type="evidence" value="ECO:0007669"/>
    <property type="project" value="TreeGrafter"/>
</dbReference>
<proteinExistence type="inferred from homology"/>
<evidence type="ECO:0000256" key="1">
    <source>
        <dbReference type="ARBA" id="ARBA00009986"/>
    </source>
</evidence>
<dbReference type="FunFam" id="3.40.309.10:FF:000002">
    <property type="entry name" value="Methylmalonate-semialdehyde dehydrogenase (Acylating)"/>
    <property type="match status" value="1"/>
</dbReference>
<comment type="caution">
    <text evidence="6">The sequence shown here is derived from an EMBL/GenBank/DDBJ whole genome shotgun (WGS) entry which is preliminary data.</text>
</comment>
<evidence type="ECO:0000313" key="7">
    <source>
        <dbReference type="Proteomes" id="UP000734854"/>
    </source>
</evidence>
<dbReference type="PANTHER" id="PTHR43866:SF3">
    <property type="entry name" value="METHYLMALONATE-SEMIALDEHYDE DEHYDROGENASE [ACYLATING], MITOCHONDRIAL"/>
    <property type="match status" value="1"/>
</dbReference>
<dbReference type="GO" id="GO:0005739">
    <property type="term" value="C:mitochondrion"/>
    <property type="evidence" value="ECO:0007669"/>
    <property type="project" value="TreeGrafter"/>
</dbReference>
<name>A0A8J5LU66_ZINOF</name>
<evidence type="ECO:0000313" key="6">
    <source>
        <dbReference type="EMBL" id="KAG6525764.1"/>
    </source>
</evidence>
<protein>
    <recommendedName>
        <fullName evidence="2">methylmalonate-semialdehyde dehydrogenase (CoA acylating)</fullName>
        <ecNumber evidence="2">1.2.1.27</ecNumber>
    </recommendedName>
</protein>
<dbReference type="InterPro" id="IPR010061">
    <property type="entry name" value="MeMal-semiAld_DH"/>
</dbReference>
<accession>A0A8J5LU66</accession>
<evidence type="ECO:0000256" key="4">
    <source>
        <dbReference type="ARBA" id="ARBA00023027"/>
    </source>
</evidence>
<evidence type="ECO:0000256" key="3">
    <source>
        <dbReference type="ARBA" id="ARBA00023002"/>
    </source>
</evidence>
<reference evidence="6 7" key="1">
    <citation type="submission" date="2020-08" db="EMBL/GenBank/DDBJ databases">
        <title>Plant Genome Project.</title>
        <authorList>
            <person name="Zhang R.-G."/>
        </authorList>
    </citation>
    <scope>NUCLEOTIDE SEQUENCE [LARGE SCALE GENOMIC DNA]</scope>
    <source>
        <tissue evidence="6">Rhizome</tissue>
    </source>
</reference>
<dbReference type="EMBL" id="JACMSC010000004">
    <property type="protein sequence ID" value="KAG6525764.1"/>
    <property type="molecule type" value="Genomic_DNA"/>
</dbReference>
<dbReference type="InterPro" id="IPR016161">
    <property type="entry name" value="Ald_DH/histidinol_DH"/>
</dbReference>
<dbReference type="EC" id="1.2.1.27" evidence="2"/>
<keyword evidence="4" id="KW-0520">NAD</keyword>
<dbReference type="InterPro" id="IPR015590">
    <property type="entry name" value="Aldehyde_DH_dom"/>
</dbReference>
<dbReference type="PROSITE" id="PS00070">
    <property type="entry name" value="ALDEHYDE_DEHYDR_CYS"/>
    <property type="match status" value="1"/>
</dbReference>
<dbReference type="InterPro" id="IPR016163">
    <property type="entry name" value="Ald_DH_C"/>
</dbReference>
<organism evidence="6 7">
    <name type="scientific">Zingiber officinale</name>
    <name type="common">Ginger</name>
    <name type="synonym">Amomum zingiber</name>
    <dbReference type="NCBI Taxonomy" id="94328"/>
    <lineage>
        <taxon>Eukaryota</taxon>
        <taxon>Viridiplantae</taxon>
        <taxon>Streptophyta</taxon>
        <taxon>Embryophyta</taxon>
        <taxon>Tracheophyta</taxon>
        <taxon>Spermatophyta</taxon>
        <taxon>Magnoliopsida</taxon>
        <taxon>Liliopsida</taxon>
        <taxon>Zingiberales</taxon>
        <taxon>Zingiberaceae</taxon>
        <taxon>Zingiber</taxon>
    </lineage>
</organism>
<dbReference type="SUPFAM" id="SSF53720">
    <property type="entry name" value="ALDH-like"/>
    <property type="match status" value="1"/>
</dbReference>
<dbReference type="Gene3D" id="3.40.309.10">
    <property type="entry name" value="Aldehyde Dehydrogenase, Chain A, domain 2"/>
    <property type="match status" value="1"/>
</dbReference>
<dbReference type="GO" id="GO:0004491">
    <property type="term" value="F:methylmalonate-semialdehyde dehydrogenase (acylating, NAD) activity"/>
    <property type="evidence" value="ECO:0007669"/>
    <property type="project" value="UniProtKB-EC"/>
</dbReference>
<dbReference type="AlphaFoldDB" id="A0A8J5LU66"/>
<gene>
    <name evidence="6" type="ORF">ZIOFF_015731</name>
</gene>
<feature type="domain" description="Aldehyde dehydrogenase" evidence="5">
    <location>
        <begin position="86"/>
        <end position="563"/>
    </location>
</feature>
<sequence>MGLPSSINGARTVMGSLTCRCVLTRLAHRYASFFASPSLRRPGMAAPGRLRRCPSPLHCRTSIGDPRRASCKHRNPRVRNLIGGAFVESQSKDWIDVVNPATQEVVSRVPMTTDEEFKAAVNAAKGAFPHWRNTPVTARQRIMLKLQELIRRDMDKLALNITTEQGKTLKDAQGDVFRGLEIDRYITAVIVIPEVVEHACGMATLQMGEYISNVSNGIDTYSIREPLGVCAGICPFNFPAMIPLWMFPMSVTCGNTFVLKPSEKDPGASMMLAELAIEAGLPDGVLNIVHGTNDVVNNICDDDDIKAISFVGSNTAGMHIYARAAAKGKRVQSNMGAKNHAIIMPDASPDATLNSLIAAGFGAAGQRCMALSTAVFVGGSKSWEDELTRRATELKVNAGTEPGTDLGPVISRQAKDRISKLIQSGIESGARVVLDGRGIIVPGHEHGNFVGPTILADITGDMECYKEEIFGPVLLLMTADNLDEAIQIVNSNKYGNGASIFTTSGASARKFQTEIEAGQVGINVPIPVPLPFFSFTGSKASFAGDLNFYGKAGVQFNTQIKTVTQQWKDTSGQGISLAMPTSHKS</sequence>
<dbReference type="PANTHER" id="PTHR43866">
    <property type="entry name" value="MALONATE-SEMIALDEHYDE DEHYDROGENASE"/>
    <property type="match status" value="1"/>
</dbReference>
<dbReference type="Proteomes" id="UP000734854">
    <property type="component" value="Unassembled WGS sequence"/>
</dbReference>
<keyword evidence="3" id="KW-0560">Oxidoreductase</keyword>
<keyword evidence="7" id="KW-1185">Reference proteome</keyword>
<dbReference type="Gene3D" id="3.40.605.10">
    <property type="entry name" value="Aldehyde Dehydrogenase, Chain A, domain 1"/>
    <property type="match status" value="1"/>
</dbReference>
<evidence type="ECO:0000259" key="5">
    <source>
        <dbReference type="Pfam" id="PF00171"/>
    </source>
</evidence>
<dbReference type="FunFam" id="3.40.605.10:FF:000003">
    <property type="entry name" value="Methylmalonate-semialdehyde dehydrogenase [acylating]"/>
    <property type="match status" value="1"/>
</dbReference>
<dbReference type="InterPro" id="IPR016162">
    <property type="entry name" value="Ald_DH_N"/>
</dbReference>
<dbReference type="GO" id="GO:0006574">
    <property type="term" value="P:L-valine catabolic process"/>
    <property type="evidence" value="ECO:0007669"/>
    <property type="project" value="TreeGrafter"/>
</dbReference>
<dbReference type="CDD" id="cd07085">
    <property type="entry name" value="ALDH_F6_MMSDH"/>
    <property type="match status" value="1"/>
</dbReference>
<dbReference type="NCBIfam" id="TIGR01722">
    <property type="entry name" value="MMSDH"/>
    <property type="match status" value="1"/>
</dbReference>
<evidence type="ECO:0000256" key="2">
    <source>
        <dbReference type="ARBA" id="ARBA00013048"/>
    </source>
</evidence>